<gene>
    <name evidence="1" type="ORF">SBD_6024</name>
</gene>
<dbReference type="AlphaFoldDB" id="M3EUX6"/>
<sequence>MLQDAKPSIAGSVVRFAETHPSDDAEVATQLVEVIGLIHGEAASTAA</sequence>
<name>M3EUX6_9ACTN</name>
<evidence type="ECO:0000313" key="2">
    <source>
        <dbReference type="Proteomes" id="UP000030760"/>
    </source>
</evidence>
<protein>
    <submittedName>
        <fullName evidence="1">Uncharacterized protein</fullName>
    </submittedName>
</protein>
<evidence type="ECO:0000313" key="1">
    <source>
        <dbReference type="EMBL" id="EMF52948.1"/>
    </source>
</evidence>
<proteinExistence type="predicted"/>
<accession>M3EUX6</accession>
<reference evidence="2" key="1">
    <citation type="journal article" date="2013" name="Genome Announc.">
        <title>Draft Genome Sequence of Streptomyces bottropensis ATCC 25435, a Bottromycin-Producing Actinomycete.</title>
        <authorList>
            <person name="Zhang H."/>
            <person name="Zhou W."/>
            <person name="Zhuang Y."/>
            <person name="Liang X."/>
            <person name="Liu T."/>
        </authorList>
    </citation>
    <scope>NUCLEOTIDE SEQUENCE [LARGE SCALE GENOMIC DNA]</scope>
    <source>
        <strain evidence="2">ATCC 25435</strain>
    </source>
</reference>
<organism evidence="1 2">
    <name type="scientific">Streptomyces bottropensis ATCC 25435</name>
    <dbReference type="NCBI Taxonomy" id="1054862"/>
    <lineage>
        <taxon>Bacteria</taxon>
        <taxon>Bacillati</taxon>
        <taxon>Actinomycetota</taxon>
        <taxon>Actinomycetes</taxon>
        <taxon>Kitasatosporales</taxon>
        <taxon>Streptomycetaceae</taxon>
        <taxon>Streptomyces</taxon>
    </lineage>
</organism>
<dbReference type="EMBL" id="KB405094">
    <property type="protein sequence ID" value="EMF52948.1"/>
    <property type="molecule type" value="Genomic_DNA"/>
</dbReference>
<dbReference type="Proteomes" id="UP000030760">
    <property type="component" value="Unassembled WGS sequence"/>
</dbReference>